<feature type="non-terminal residue" evidence="1">
    <location>
        <position position="1"/>
    </location>
</feature>
<keyword evidence="2" id="KW-1185">Reference proteome</keyword>
<dbReference type="EMBL" id="CM041535">
    <property type="protein sequence ID" value="KAI3372224.1"/>
    <property type="molecule type" value="Genomic_DNA"/>
</dbReference>
<accession>A0ACB8WWS4</accession>
<sequence>AGQGLQSQSAAHADDVLLSYVSPAACQDQSSTHTGNKHIHTIPLRAGQHSPWLGSPAAEDTSRLPGAVARCDSGPINALLCGHGRHGGSAENYKLCPALAGLPEKRLVSLCVGCGNQIHDQYILRVSPDLEWHAACLKCAECSQYLDESCTCFVRDGKTYCKRDYIRLYGIKCAKCNIGFSKNDFVMRARSKVYHIECFRCVACSRQLIPGDEFALREDGLFCRADHDVVERASLGPGDPLSPLHPARPLQMAAEPISARQPALRPHVHKQPEKTTRVRTVLNEKQLHTLRTCYNANPRPDALMKEQLVEMTGLSPRVIRVWFQNKRCKDKKRSLLMKQLQQQQPNDKTNIQGMTGTPMVAASPERHDGGIQANPVEVQSYQPPWKVLSDFALQSDIDQPAFQQLVRRFHPDNSGQQPLCSGVKPLGQDWRALQQMIKTAQNIISIHQWDEVLMQRRKSKGYEITVLTQWTSPLKCSGKKAKSWSWLNIFYSTKKLQDLRGTSFTNRPQVVRIGDNTSSTLVLSTGTPQGCVLSPALFTLFTSDCSAIHSTNTIVKFADDTTIVGLISDNDNETHYREEIQHLTSMVLKQQPCSEHQQDQGGHSGLQEVQEDRARSTPLSIIHGEAVERVNNIKFLGIHITSDLTWSDEHSSPAQCLAAFIRLMLTCARRFFTCHLQKESSAAAFPCLYLPARHSQPPASLGKQSSFKTVFSHIILHPLDVPCIPPPPEEINLSLVPTEYHDFKQVFSKGQALSLPPHNLMTVPLACSLARLYHLVNYITCHQEVRTPDVLVIFLQDFPQVGIVTVPVREVSVLSITPYSLSMALLVSTPGGTYTAGMTTNHRGWGGVRFIDDIKRAPTIESIYSELRERPVILRYLLSILKYLLHP</sequence>
<evidence type="ECO:0000313" key="1">
    <source>
        <dbReference type="EMBL" id="KAI3372224.1"/>
    </source>
</evidence>
<organism evidence="1 2">
    <name type="scientific">Scortum barcoo</name>
    <name type="common">barcoo grunter</name>
    <dbReference type="NCBI Taxonomy" id="214431"/>
    <lineage>
        <taxon>Eukaryota</taxon>
        <taxon>Metazoa</taxon>
        <taxon>Chordata</taxon>
        <taxon>Craniata</taxon>
        <taxon>Vertebrata</taxon>
        <taxon>Euteleostomi</taxon>
        <taxon>Actinopterygii</taxon>
        <taxon>Neopterygii</taxon>
        <taxon>Teleostei</taxon>
        <taxon>Neoteleostei</taxon>
        <taxon>Acanthomorphata</taxon>
        <taxon>Eupercaria</taxon>
        <taxon>Centrarchiformes</taxon>
        <taxon>Terapontoidei</taxon>
        <taxon>Terapontidae</taxon>
        <taxon>Scortum</taxon>
    </lineage>
</organism>
<protein>
    <submittedName>
        <fullName evidence="1">Uncharacterized protein</fullName>
    </submittedName>
</protein>
<proteinExistence type="predicted"/>
<evidence type="ECO:0000313" key="2">
    <source>
        <dbReference type="Proteomes" id="UP000831701"/>
    </source>
</evidence>
<name>A0ACB8WWS4_9TELE</name>
<dbReference type="Proteomes" id="UP000831701">
    <property type="component" value="Chromosome 5"/>
</dbReference>
<comment type="caution">
    <text evidence="1">The sequence shown here is derived from an EMBL/GenBank/DDBJ whole genome shotgun (WGS) entry which is preliminary data.</text>
</comment>
<reference evidence="1" key="1">
    <citation type="submission" date="2022-04" db="EMBL/GenBank/DDBJ databases">
        <title>Jade perch genome.</title>
        <authorList>
            <person name="Chao B."/>
        </authorList>
    </citation>
    <scope>NUCLEOTIDE SEQUENCE</scope>
    <source>
        <strain evidence="1">CB-2022</strain>
    </source>
</reference>
<gene>
    <name evidence="1" type="ORF">L3Q82_022665</name>
</gene>